<dbReference type="Proteomes" id="UP000005561">
    <property type="component" value="Unassembled WGS sequence"/>
</dbReference>
<dbReference type="eggNOG" id="ENOG5032ZBQ">
    <property type="taxonomic scope" value="Bacteria"/>
</dbReference>
<reference evidence="1" key="1">
    <citation type="submission" date="2009-07" db="EMBL/GenBank/DDBJ databases">
        <authorList>
            <person name="Weinstock G."/>
            <person name="Sodergren E."/>
            <person name="Clifton S."/>
            <person name="Fulton L."/>
            <person name="Fulton B."/>
            <person name="Courtney L."/>
            <person name="Fronick C."/>
            <person name="Harrison M."/>
            <person name="Strong C."/>
            <person name="Farmer C."/>
            <person name="Delahaunty K."/>
            <person name="Markovic C."/>
            <person name="Hall O."/>
            <person name="Minx P."/>
            <person name="Tomlinson C."/>
            <person name="Mitreva M."/>
            <person name="Nelson J."/>
            <person name="Hou S."/>
            <person name="Wollam A."/>
            <person name="Pepin K.H."/>
            <person name="Johnson M."/>
            <person name="Bhonagiri V."/>
            <person name="Nash W.E."/>
            <person name="Warren W."/>
            <person name="Chinwalla A."/>
            <person name="Mardis E.R."/>
            <person name="Wilson R.K."/>
        </authorList>
    </citation>
    <scope>NUCLEOTIDE SEQUENCE [LARGE SCALE GENOMIC DNA]</scope>
    <source>
        <strain evidence="1">DSM 14469</strain>
    </source>
</reference>
<dbReference type="EMBL" id="ACCL02000024">
    <property type="protein sequence ID" value="EET58850.1"/>
    <property type="molecule type" value="Genomic_DNA"/>
</dbReference>
<comment type="caution">
    <text evidence="1">The sequence shown here is derived from an EMBL/GenBank/DDBJ whole genome shotgun (WGS) entry which is preliminary data.</text>
</comment>
<keyword evidence="2" id="KW-1185">Reference proteome</keyword>
<organism evidence="1 2">
    <name type="scientific">Marvinbryantia formatexigens DSM 14469</name>
    <dbReference type="NCBI Taxonomy" id="478749"/>
    <lineage>
        <taxon>Bacteria</taxon>
        <taxon>Bacillati</taxon>
        <taxon>Bacillota</taxon>
        <taxon>Clostridia</taxon>
        <taxon>Lachnospirales</taxon>
        <taxon>Lachnospiraceae</taxon>
        <taxon>Marvinbryantia</taxon>
    </lineage>
</organism>
<name>C6LKF1_9FIRM</name>
<evidence type="ECO:0000313" key="1">
    <source>
        <dbReference type="EMBL" id="EET58850.1"/>
    </source>
</evidence>
<gene>
    <name evidence="1" type="ORF">BRYFOR_09138</name>
</gene>
<evidence type="ECO:0008006" key="3">
    <source>
        <dbReference type="Google" id="ProtNLM"/>
    </source>
</evidence>
<dbReference type="AlphaFoldDB" id="C6LKF1"/>
<accession>C6LKF1</accession>
<proteinExistence type="predicted"/>
<sequence length="109" mass="12824">MALQGQSFKKKDWALFRDKIAGWQENYMDRLNKEYIELLSSDAAPSEKFWALDKRIKEDKGKKGVRIQMSRSDLIYNIISLINEGAISMDDLEEFSDELKETVRFLVER</sequence>
<evidence type="ECO:0000313" key="2">
    <source>
        <dbReference type="Proteomes" id="UP000005561"/>
    </source>
</evidence>
<protein>
    <recommendedName>
        <fullName evidence="3">Multidrug transporter</fullName>
    </recommendedName>
</protein>